<dbReference type="OrthoDB" id="9789875at2"/>
<dbReference type="PANTHER" id="PTHR28208">
    <property type="entry name" value="PHOSPHATIDATE PHOSPHATASE APP1"/>
    <property type="match status" value="1"/>
</dbReference>
<protein>
    <submittedName>
        <fullName evidence="2">DUF2183 domain-containing protein</fullName>
    </submittedName>
</protein>
<sequence>MLKRIKKIFGFYKIDAIQIVPYCSYGTPHRLYVKGRVLDNVPLDYEENPSFVATIKNAIRQFDTYEIPGITVQLKVHNFTYTTRTDAHGYFLFDVTTDTDLRELSDAEGWLFYDLSIPTNDATKVTEVFQGELLIPEADADFGVITDIDDTILYTGVTSFLKWKVLLNSLFVNSYKRMPLQDAPSLYQKLHKGIEGKEKNPIFYLSNSPWNMYQYLKLFLDHNRFPKGAVLLRSFNSIFQKVTGSEKPHKQKEILNILEAFPNLNFILIGDSGEHDATIYTDIAAQFPNRVLCIYLRSVKHRRRMQAVKSIVDNFRVTPVLLVETSADAEAHAHTQGFI</sequence>
<dbReference type="Proteomes" id="UP000320643">
    <property type="component" value="Unassembled WGS sequence"/>
</dbReference>
<evidence type="ECO:0000313" key="2">
    <source>
        <dbReference type="EMBL" id="TRW23310.1"/>
    </source>
</evidence>
<name>A0A552UYS3_9FLAO</name>
<gene>
    <name evidence="2" type="ORF">FMM05_14035</name>
</gene>
<dbReference type="AlphaFoldDB" id="A0A552UYS3"/>
<dbReference type="RefSeq" id="WP_143374027.1">
    <property type="nucleotide sequence ID" value="NZ_VJVZ01000009.1"/>
</dbReference>
<organism evidence="2 3">
    <name type="scientific">Flavobacterium zepuense</name>
    <dbReference type="NCBI Taxonomy" id="2593302"/>
    <lineage>
        <taxon>Bacteria</taxon>
        <taxon>Pseudomonadati</taxon>
        <taxon>Bacteroidota</taxon>
        <taxon>Flavobacteriia</taxon>
        <taxon>Flavobacteriales</taxon>
        <taxon>Flavobacteriaceae</taxon>
        <taxon>Flavobacterium</taxon>
    </lineage>
</organism>
<accession>A0A552UYS3</accession>
<dbReference type="GO" id="GO:0008195">
    <property type="term" value="F:phosphatidate phosphatase activity"/>
    <property type="evidence" value="ECO:0007669"/>
    <property type="project" value="InterPro"/>
</dbReference>
<dbReference type="InterPro" id="IPR052935">
    <property type="entry name" value="Mg2+_PAP"/>
</dbReference>
<feature type="domain" description="Phosphatidate phosphatase APP1 catalytic" evidence="1">
    <location>
        <begin position="142"/>
        <end position="297"/>
    </location>
</feature>
<dbReference type="EMBL" id="VJVZ01000009">
    <property type="protein sequence ID" value="TRW23310.1"/>
    <property type="molecule type" value="Genomic_DNA"/>
</dbReference>
<dbReference type="PANTHER" id="PTHR28208:SF3">
    <property type="entry name" value="PHOSPHATIDATE PHOSPHATASE APP1"/>
    <property type="match status" value="1"/>
</dbReference>
<keyword evidence="3" id="KW-1185">Reference proteome</keyword>
<evidence type="ECO:0000259" key="1">
    <source>
        <dbReference type="Pfam" id="PF09949"/>
    </source>
</evidence>
<reference evidence="2 3" key="1">
    <citation type="submission" date="2019-07" db="EMBL/GenBank/DDBJ databases">
        <title>Flavobacterium sp. nov., isolated from glacier ice.</title>
        <authorList>
            <person name="Liu Q."/>
            <person name="Xin Y.-H."/>
        </authorList>
    </citation>
    <scope>NUCLEOTIDE SEQUENCE [LARGE SCALE GENOMIC DNA]</scope>
    <source>
        <strain evidence="2 3">ZT4R6</strain>
    </source>
</reference>
<dbReference type="InterPro" id="IPR019236">
    <property type="entry name" value="APP1_cat"/>
</dbReference>
<proteinExistence type="predicted"/>
<dbReference type="Pfam" id="PF09949">
    <property type="entry name" value="APP1_cat"/>
    <property type="match status" value="1"/>
</dbReference>
<comment type="caution">
    <text evidence="2">The sequence shown here is derived from an EMBL/GenBank/DDBJ whole genome shotgun (WGS) entry which is preliminary data.</text>
</comment>
<evidence type="ECO:0000313" key="3">
    <source>
        <dbReference type="Proteomes" id="UP000320643"/>
    </source>
</evidence>